<feature type="compositionally biased region" description="Basic and acidic residues" evidence="1">
    <location>
        <begin position="20"/>
        <end position="31"/>
    </location>
</feature>
<feature type="compositionally biased region" description="Low complexity" evidence="1">
    <location>
        <begin position="54"/>
        <end position="63"/>
    </location>
</feature>
<reference evidence="2" key="1">
    <citation type="submission" date="2016-07" db="EMBL/GenBank/DDBJ databases">
        <authorList>
            <person name="Bretaudeau A."/>
        </authorList>
    </citation>
    <scope>NUCLEOTIDE SEQUENCE</scope>
    <source>
        <strain evidence="2">Rice</strain>
        <tissue evidence="2">Whole body</tissue>
    </source>
</reference>
<organism evidence="2">
    <name type="scientific">Spodoptera frugiperda</name>
    <name type="common">Fall armyworm</name>
    <dbReference type="NCBI Taxonomy" id="7108"/>
    <lineage>
        <taxon>Eukaryota</taxon>
        <taxon>Metazoa</taxon>
        <taxon>Ecdysozoa</taxon>
        <taxon>Arthropoda</taxon>
        <taxon>Hexapoda</taxon>
        <taxon>Insecta</taxon>
        <taxon>Pterygota</taxon>
        <taxon>Neoptera</taxon>
        <taxon>Endopterygota</taxon>
        <taxon>Lepidoptera</taxon>
        <taxon>Glossata</taxon>
        <taxon>Ditrysia</taxon>
        <taxon>Noctuoidea</taxon>
        <taxon>Noctuidae</taxon>
        <taxon>Amphipyrinae</taxon>
        <taxon>Spodoptera</taxon>
    </lineage>
</organism>
<dbReference type="AlphaFoldDB" id="A0A2H1VR15"/>
<dbReference type="OrthoDB" id="6435011at2759"/>
<feature type="region of interest" description="Disordered" evidence="1">
    <location>
        <begin position="1"/>
        <end position="109"/>
    </location>
</feature>
<name>A0A2H1VR15_SPOFR</name>
<gene>
    <name evidence="2" type="ORF">SFRICE_038245</name>
</gene>
<proteinExistence type="predicted"/>
<evidence type="ECO:0000313" key="2">
    <source>
        <dbReference type="EMBL" id="SOQ43237.1"/>
    </source>
</evidence>
<evidence type="ECO:0000256" key="1">
    <source>
        <dbReference type="SAM" id="MobiDB-lite"/>
    </source>
</evidence>
<sequence length="153" mass="16084">MGGEACACAPTPPRLLPEPEPDHLYDHHSSEEELEVINGALRGAGATGAGAGAEGPSAGTGAAESRRRGASSPPPAAPEKRKWPAQPYLDPDNDEHTPRPASSDDDDTKTLYASVVIGSTWRRIMIAHVALSSELCAVPTLATRDRCALWKPP</sequence>
<protein>
    <submittedName>
        <fullName evidence="2">SFRICE_038245</fullName>
    </submittedName>
</protein>
<dbReference type="EMBL" id="ODYU01003900">
    <property type="protein sequence ID" value="SOQ43237.1"/>
    <property type="molecule type" value="Genomic_DNA"/>
</dbReference>
<accession>A0A2H1VR15</accession>